<sequence length="431" mass="48624">MSPCDTAWVAMIPNKFYKESKASKDFSLAFPQCFMWLFNNQDANGSWAGNDASSITPGLAGLLALGLFRSHSGDYFETKLNDLGITISSSLQESQRKLSLIPLDVIITLAKSQPITLTHSIEAFCEKIDLSRIQNKGFQAINGCYGSSPAATASVLLHAKKWDDKAFEFLKMLISRCPTYAKSHGLVSTISDVGIFETIWVMHSIGDLCFDILANKNIKLKDKSIKKLFSKNFALIKYLSTLNKNHGTVCNWLIKRFNPVGTVDLDVIAKTFYNGKYFNTYPNERTFSISCNVHVVNLFVSEYRYSKSKKQMVTISDANKNDIIQMIELEEIILNVVKFLISQRGKDEPGNLEETSYIIRLLKTAAKYLSEDTAIQTALHDGKTYLIKHLDESMMVQGYFNTKQPFLWIGKQLYTVPRIIKSSILASLWEN</sequence>
<accession>A0A8H4A4X9</accession>
<dbReference type="InterPro" id="IPR050148">
    <property type="entry name" value="Terpene_synthase-like"/>
</dbReference>
<dbReference type="GO" id="GO:0016102">
    <property type="term" value="P:diterpenoid biosynthetic process"/>
    <property type="evidence" value="ECO:0007669"/>
    <property type="project" value="TreeGrafter"/>
</dbReference>
<dbReference type="GO" id="GO:0010333">
    <property type="term" value="F:terpene synthase activity"/>
    <property type="evidence" value="ECO:0007669"/>
    <property type="project" value="InterPro"/>
</dbReference>
<dbReference type="OrthoDB" id="2343925at2759"/>
<dbReference type="Proteomes" id="UP000439903">
    <property type="component" value="Unassembled WGS sequence"/>
</dbReference>
<evidence type="ECO:0000313" key="1">
    <source>
        <dbReference type="EMBL" id="KAF0433434.1"/>
    </source>
</evidence>
<keyword evidence="2" id="KW-1185">Reference proteome</keyword>
<dbReference type="AlphaFoldDB" id="A0A8H4A4X9"/>
<dbReference type="PANTHER" id="PTHR31739:SF25">
    <property type="entry name" value="(E,E)-GERANYLLINALOOL SYNTHASE"/>
    <property type="match status" value="1"/>
</dbReference>
<name>A0A8H4A4X9_GIGMA</name>
<protein>
    <submittedName>
        <fullName evidence="1">Ent-kaurene synthase</fullName>
    </submittedName>
</protein>
<gene>
    <name evidence="1" type="ORF">F8M41_005068</name>
</gene>
<evidence type="ECO:0000313" key="2">
    <source>
        <dbReference type="Proteomes" id="UP000439903"/>
    </source>
</evidence>
<proteinExistence type="predicted"/>
<reference evidence="1 2" key="1">
    <citation type="journal article" date="2019" name="Environ. Microbiol.">
        <title>At the nexus of three kingdoms: the genome of the mycorrhizal fungus Gigaspora margarita provides insights into plant, endobacterial and fungal interactions.</title>
        <authorList>
            <person name="Venice F."/>
            <person name="Ghignone S."/>
            <person name="Salvioli di Fossalunga A."/>
            <person name="Amselem J."/>
            <person name="Novero M."/>
            <person name="Xianan X."/>
            <person name="Sedzielewska Toro K."/>
            <person name="Morin E."/>
            <person name="Lipzen A."/>
            <person name="Grigoriev I.V."/>
            <person name="Henrissat B."/>
            <person name="Martin F.M."/>
            <person name="Bonfante P."/>
        </authorList>
    </citation>
    <scope>NUCLEOTIDE SEQUENCE [LARGE SCALE GENOMIC DNA]</scope>
    <source>
        <strain evidence="1 2">BEG34</strain>
    </source>
</reference>
<dbReference type="Gene3D" id="1.50.10.160">
    <property type="match status" value="2"/>
</dbReference>
<organism evidence="1 2">
    <name type="scientific">Gigaspora margarita</name>
    <dbReference type="NCBI Taxonomy" id="4874"/>
    <lineage>
        <taxon>Eukaryota</taxon>
        <taxon>Fungi</taxon>
        <taxon>Fungi incertae sedis</taxon>
        <taxon>Mucoromycota</taxon>
        <taxon>Glomeromycotina</taxon>
        <taxon>Glomeromycetes</taxon>
        <taxon>Diversisporales</taxon>
        <taxon>Gigasporaceae</taxon>
        <taxon>Gigaspora</taxon>
    </lineage>
</organism>
<dbReference type="GO" id="GO:0000287">
    <property type="term" value="F:magnesium ion binding"/>
    <property type="evidence" value="ECO:0007669"/>
    <property type="project" value="TreeGrafter"/>
</dbReference>
<dbReference type="EMBL" id="WTPW01001473">
    <property type="protein sequence ID" value="KAF0433434.1"/>
    <property type="molecule type" value="Genomic_DNA"/>
</dbReference>
<dbReference type="PANTHER" id="PTHR31739">
    <property type="entry name" value="ENT-COPALYL DIPHOSPHATE SYNTHASE, CHLOROPLASTIC"/>
    <property type="match status" value="1"/>
</dbReference>
<comment type="caution">
    <text evidence="1">The sequence shown here is derived from an EMBL/GenBank/DDBJ whole genome shotgun (WGS) entry which is preliminary data.</text>
</comment>